<evidence type="ECO:0000313" key="4">
    <source>
        <dbReference type="Proteomes" id="UP000294933"/>
    </source>
</evidence>
<evidence type="ECO:0000256" key="2">
    <source>
        <dbReference type="SAM" id="MobiDB-lite"/>
    </source>
</evidence>
<feature type="non-terminal residue" evidence="3">
    <location>
        <position position="269"/>
    </location>
</feature>
<keyword evidence="4" id="KW-1185">Reference proteome</keyword>
<reference evidence="3 4" key="1">
    <citation type="submission" date="2018-06" db="EMBL/GenBank/DDBJ databases">
        <title>A transcriptomic atlas of mushroom development highlights an independent origin of complex multicellularity.</title>
        <authorList>
            <consortium name="DOE Joint Genome Institute"/>
            <person name="Krizsan K."/>
            <person name="Almasi E."/>
            <person name="Merenyi Z."/>
            <person name="Sahu N."/>
            <person name="Viragh M."/>
            <person name="Koszo T."/>
            <person name="Mondo S."/>
            <person name="Kiss B."/>
            <person name="Balint B."/>
            <person name="Kues U."/>
            <person name="Barry K."/>
            <person name="Hegedus J.C."/>
            <person name="Henrissat B."/>
            <person name="Johnson J."/>
            <person name="Lipzen A."/>
            <person name="Ohm R."/>
            <person name="Nagy I."/>
            <person name="Pangilinan J."/>
            <person name="Yan J."/>
            <person name="Xiong Y."/>
            <person name="Grigoriev I.V."/>
            <person name="Hibbett D.S."/>
            <person name="Nagy L.G."/>
        </authorList>
    </citation>
    <scope>NUCLEOTIDE SEQUENCE [LARGE SCALE GENOMIC DNA]</scope>
    <source>
        <strain evidence="3 4">SZMC22713</strain>
    </source>
</reference>
<feature type="compositionally biased region" description="Basic and acidic residues" evidence="2">
    <location>
        <begin position="86"/>
        <end position="101"/>
    </location>
</feature>
<gene>
    <name evidence="3" type="ORF">BD410DRAFT_847270</name>
</gene>
<keyword evidence="1" id="KW-0175">Coiled coil</keyword>
<dbReference type="Proteomes" id="UP000294933">
    <property type="component" value="Unassembled WGS sequence"/>
</dbReference>
<organism evidence="3 4">
    <name type="scientific">Rickenella mellea</name>
    <dbReference type="NCBI Taxonomy" id="50990"/>
    <lineage>
        <taxon>Eukaryota</taxon>
        <taxon>Fungi</taxon>
        <taxon>Dikarya</taxon>
        <taxon>Basidiomycota</taxon>
        <taxon>Agaricomycotina</taxon>
        <taxon>Agaricomycetes</taxon>
        <taxon>Hymenochaetales</taxon>
        <taxon>Rickenellaceae</taxon>
        <taxon>Rickenella</taxon>
    </lineage>
</organism>
<feature type="region of interest" description="Disordered" evidence="2">
    <location>
        <begin position="1"/>
        <end position="101"/>
    </location>
</feature>
<dbReference type="VEuPathDB" id="FungiDB:BD410DRAFT_847270"/>
<proteinExistence type="predicted"/>
<sequence length="269" mass="30069">MPPTSSSRLSPEEMFHTSSGLSPEEVSHPLVPQLRQATWDDGRSSADDNSQSNSDHDMEGDCPSGSDVVPPGKRRIVPINNSPTQKELERQRQRNRDLLVKDKARRDTYVTFHNDLETQMRAAMTQDLEKRTEEIKAQALAQLDIIKENFRAQMESRLAALEDEHQTELQNLQVEKERAIAAMKGAFETKAKYKAAIQTPRGEPIENQGMVVVEKDIDIAPGTGLPKRGMKSVSLEDRKARKVEAHLKELHRKRAANSSGAPILASADD</sequence>
<name>A0A4Y7PFA3_9AGAM</name>
<dbReference type="EMBL" id="ML170916">
    <property type="protein sequence ID" value="TDL13159.1"/>
    <property type="molecule type" value="Genomic_DNA"/>
</dbReference>
<accession>A0A4Y7PFA3</accession>
<feature type="coiled-coil region" evidence="1">
    <location>
        <begin position="151"/>
        <end position="182"/>
    </location>
</feature>
<protein>
    <submittedName>
        <fullName evidence="3">Uncharacterized protein</fullName>
    </submittedName>
</protein>
<evidence type="ECO:0000313" key="3">
    <source>
        <dbReference type="EMBL" id="TDL13159.1"/>
    </source>
</evidence>
<dbReference type="AlphaFoldDB" id="A0A4Y7PFA3"/>
<evidence type="ECO:0000256" key="1">
    <source>
        <dbReference type="SAM" id="Coils"/>
    </source>
</evidence>